<evidence type="ECO:0000256" key="8">
    <source>
        <dbReference type="SAM" id="Phobius"/>
    </source>
</evidence>
<dbReference type="EMBL" id="JAFJZZ010000005">
    <property type="protein sequence ID" value="MBN7773955.1"/>
    <property type="molecule type" value="Genomic_DNA"/>
</dbReference>
<dbReference type="Pfam" id="PF00005">
    <property type="entry name" value="ABC_tran"/>
    <property type="match status" value="1"/>
</dbReference>
<dbReference type="PROSITE" id="PS50893">
    <property type="entry name" value="ABC_TRANSPORTER_2"/>
    <property type="match status" value="1"/>
</dbReference>
<dbReference type="InterPro" id="IPR039421">
    <property type="entry name" value="Type_1_exporter"/>
</dbReference>
<evidence type="ECO:0000256" key="1">
    <source>
        <dbReference type="ARBA" id="ARBA00004651"/>
    </source>
</evidence>
<sequence>MLTILGCFLSGISAIFSLIPFLYIWLIVRDIFEVLPHLSEATNLAYYGWMTVVFAFVSILIYFAALMCTHLAAFRVARNMRSQALHHIVKLPLGYFSGQGSGKLRRIIDESSGQTESFLAHQLPDLTGAYVAPVAMIAMLFTFDWRLGLISLAPMLIGFLFMARMAGSSMAAKMAEYQSALENMNNEAVEYVRGIPVVKTFQQSVFSFKNFHDAIMRYKKWVVEYTISLRLPMTCFTVCINAIFAFLIPAGILLIASAVDYKAFLLDFIFYVLFTPYCTVMMTRILFSSENSMLARDATARVMNILQEQPLKEPANPVSPKDSSVTFDNVTFTYKNAKQPALKSVSFHLSQGSTYALVGPSGGGKTTVASLIPRFWDVDEGMIMVGGVDVRHIATEELMSHISFVFQDTHLFKKSLLENIRAAKPNASRQEVMKAAKAAQCEDIIAKMPKGLDTVVGTKGVYLSGGEAQRIALARAILKDAPIIVLDEATAFADPENEHQIQLAFKELTKGKTVLMIAHRLSTVRNADCIIVIKDGVIKEQGSHDELLAMSGLYSKMWMDYRSSVTWKVGKEVALNA</sequence>
<dbReference type="InterPro" id="IPR027417">
    <property type="entry name" value="P-loop_NTPase"/>
</dbReference>
<keyword evidence="5 11" id="KW-0067">ATP-binding</keyword>
<dbReference type="GO" id="GO:0034040">
    <property type="term" value="F:ATPase-coupled lipid transmembrane transporter activity"/>
    <property type="evidence" value="ECO:0007669"/>
    <property type="project" value="TreeGrafter"/>
</dbReference>
<dbReference type="CDD" id="cd07346">
    <property type="entry name" value="ABC_6TM_exporters"/>
    <property type="match status" value="1"/>
</dbReference>
<keyword evidence="6 8" id="KW-1133">Transmembrane helix</keyword>
<keyword evidence="7 8" id="KW-0472">Membrane</keyword>
<keyword evidence="12" id="KW-1185">Reference proteome</keyword>
<dbReference type="SUPFAM" id="SSF90123">
    <property type="entry name" value="ABC transporter transmembrane region"/>
    <property type="match status" value="1"/>
</dbReference>
<dbReference type="Proteomes" id="UP000664545">
    <property type="component" value="Unassembled WGS sequence"/>
</dbReference>
<evidence type="ECO:0000256" key="7">
    <source>
        <dbReference type="ARBA" id="ARBA00023136"/>
    </source>
</evidence>
<dbReference type="PANTHER" id="PTHR24221:SF397">
    <property type="entry name" value="ABC TRANSPORTER, ATP-BINDING TRANSMEMBRANE PROTEIN"/>
    <property type="match status" value="1"/>
</dbReference>
<dbReference type="GO" id="GO:0005886">
    <property type="term" value="C:plasma membrane"/>
    <property type="evidence" value="ECO:0007669"/>
    <property type="project" value="UniProtKB-SubCell"/>
</dbReference>
<protein>
    <submittedName>
        <fullName evidence="11">ABC transporter ATP-binding protein</fullName>
    </submittedName>
</protein>
<feature type="domain" description="ABC transmembrane type-1" evidence="10">
    <location>
        <begin position="4"/>
        <end position="257"/>
    </location>
</feature>
<evidence type="ECO:0000256" key="3">
    <source>
        <dbReference type="ARBA" id="ARBA00022692"/>
    </source>
</evidence>
<feature type="transmembrane region" description="Helical" evidence="8">
    <location>
        <begin position="7"/>
        <end position="26"/>
    </location>
</feature>
<dbReference type="Gene3D" id="1.20.1560.10">
    <property type="entry name" value="ABC transporter type 1, transmembrane domain"/>
    <property type="match status" value="1"/>
</dbReference>
<evidence type="ECO:0000256" key="4">
    <source>
        <dbReference type="ARBA" id="ARBA00022741"/>
    </source>
</evidence>
<gene>
    <name evidence="11" type="ORF">JYB65_11330</name>
</gene>
<dbReference type="InterPro" id="IPR011527">
    <property type="entry name" value="ABC1_TM_dom"/>
</dbReference>
<evidence type="ECO:0000313" key="11">
    <source>
        <dbReference type="EMBL" id="MBN7773955.1"/>
    </source>
</evidence>
<feature type="transmembrane region" description="Helical" evidence="8">
    <location>
        <begin position="149"/>
        <end position="167"/>
    </location>
</feature>
<evidence type="ECO:0000259" key="10">
    <source>
        <dbReference type="PROSITE" id="PS50929"/>
    </source>
</evidence>
<evidence type="ECO:0000256" key="6">
    <source>
        <dbReference type="ARBA" id="ARBA00022989"/>
    </source>
</evidence>
<evidence type="ECO:0000259" key="9">
    <source>
        <dbReference type="PROSITE" id="PS50893"/>
    </source>
</evidence>
<dbReference type="GO" id="GO:0140359">
    <property type="term" value="F:ABC-type transporter activity"/>
    <property type="evidence" value="ECO:0007669"/>
    <property type="project" value="InterPro"/>
</dbReference>
<dbReference type="InterPro" id="IPR036640">
    <property type="entry name" value="ABC1_TM_sf"/>
</dbReference>
<dbReference type="InterPro" id="IPR003593">
    <property type="entry name" value="AAA+_ATPase"/>
</dbReference>
<dbReference type="SMART" id="SM00382">
    <property type="entry name" value="AAA"/>
    <property type="match status" value="1"/>
</dbReference>
<dbReference type="FunFam" id="3.40.50.300:FF:000287">
    <property type="entry name" value="Multidrug ABC transporter ATP-binding protein"/>
    <property type="match status" value="1"/>
</dbReference>
<name>A0A939DA62_CLOAM</name>
<accession>A0A939DA62</accession>
<dbReference type="InterPro" id="IPR017871">
    <property type="entry name" value="ABC_transporter-like_CS"/>
</dbReference>
<dbReference type="AlphaFoldDB" id="A0A939DA62"/>
<organism evidence="11 12">
    <name type="scientific">Clostridium aminobutyricum</name>
    <dbReference type="NCBI Taxonomy" id="33953"/>
    <lineage>
        <taxon>Bacteria</taxon>
        <taxon>Bacillati</taxon>
        <taxon>Bacillota</taxon>
        <taxon>Clostridia</taxon>
        <taxon>Eubacteriales</taxon>
        <taxon>Clostridiaceae</taxon>
        <taxon>Clostridium</taxon>
    </lineage>
</organism>
<keyword evidence="2" id="KW-0813">Transport</keyword>
<feature type="transmembrane region" description="Helical" evidence="8">
    <location>
        <begin position="46"/>
        <end position="73"/>
    </location>
</feature>
<dbReference type="SUPFAM" id="SSF52540">
    <property type="entry name" value="P-loop containing nucleoside triphosphate hydrolases"/>
    <property type="match status" value="1"/>
</dbReference>
<reference evidence="11" key="1">
    <citation type="submission" date="2021-02" db="EMBL/GenBank/DDBJ databases">
        <title>Abyssanaerobacter marinus gen.nov., sp., nov, anaerobic bacterium isolated from the Onnuri vent field of Indian Ocean and suggestion of Mogibacteriaceae fam. nov., and proposal of reclassification of ambiguous this family's genus member.</title>
        <authorList>
            <person name="Kim Y.J."/>
            <person name="Yang J.-A."/>
        </authorList>
    </citation>
    <scope>NUCLEOTIDE SEQUENCE</scope>
    <source>
        <strain evidence="11">DSM 2634</strain>
    </source>
</reference>
<proteinExistence type="predicted"/>
<dbReference type="Gene3D" id="3.40.50.300">
    <property type="entry name" value="P-loop containing nucleotide triphosphate hydrolases"/>
    <property type="match status" value="1"/>
</dbReference>
<dbReference type="Pfam" id="PF00664">
    <property type="entry name" value="ABC_membrane"/>
    <property type="match status" value="1"/>
</dbReference>
<dbReference type="PROSITE" id="PS50929">
    <property type="entry name" value="ABC_TM1F"/>
    <property type="match status" value="1"/>
</dbReference>
<dbReference type="GO" id="GO:0016887">
    <property type="term" value="F:ATP hydrolysis activity"/>
    <property type="evidence" value="ECO:0007669"/>
    <property type="project" value="InterPro"/>
</dbReference>
<dbReference type="GO" id="GO:0005524">
    <property type="term" value="F:ATP binding"/>
    <property type="evidence" value="ECO:0007669"/>
    <property type="project" value="UniProtKB-KW"/>
</dbReference>
<feature type="transmembrane region" description="Helical" evidence="8">
    <location>
        <begin position="268"/>
        <end position="287"/>
    </location>
</feature>
<dbReference type="PANTHER" id="PTHR24221">
    <property type="entry name" value="ATP-BINDING CASSETTE SUB-FAMILY B"/>
    <property type="match status" value="1"/>
</dbReference>
<feature type="transmembrane region" description="Helical" evidence="8">
    <location>
        <begin position="235"/>
        <end position="256"/>
    </location>
</feature>
<comment type="subcellular location">
    <subcellularLocation>
        <location evidence="1">Cell membrane</location>
        <topology evidence="1">Multi-pass membrane protein</topology>
    </subcellularLocation>
</comment>
<dbReference type="RefSeq" id="WP_206582854.1">
    <property type="nucleotide sequence ID" value="NZ_JAFJZZ010000005.1"/>
</dbReference>
<evidence type="ECO:0000256" key="2">
    <source>
        <dbReference type="ARBA" id="ARBA00022448"/>
    </source>
</evidence>
<keyword evidence="4" id="KW-0547">Nucleotide-binding</keyword>
<dbReference type="InterPro" id="IPR003439">
    <property type="entry name" value="ABC_transporter-like_ATP-bd"/>
</dbReference>
<evidence type="ECO:0000313" key="12">
    <source>
        <dbReference type="Proteomes" id="UP000664545"/>
    </source>
</evidence>
<evidence type="ECO:0000256" key="5">
    <source>
        <dbReference type="ARBA" id="ARBA00022840"/>
    </source>
</evidence>
<comment type="caution">
    <text evidence="11">The sequence shown here is derived from an EMBL/GenBank/DDBJ whole genome shotgun (WGS) entry which is preliminary data.</text>
</comment>
<feature type="domain" description="ABC transporter" evidence="9">
    <location>
        <begin position="325"/>
        <end position="560"/>
    </location>
</feature>
<dbReference type="PROSITE" id="PS00211">
    <property type="entry name" value="ABC_TRANSPORTER_1"/>
    <property type="match status" value="1"/>
</dbReference>
<keyword evidence="3 8" id="KW-0812">Transmembrane</keyword>